<feature type="compositionally biased region" description="Polar residues" evidence="1">
    <location>
        <begin position="67"/>
        <end position="78"/>
    </location>
</feature>
<feature type="region of interest" description="Disordered" evidence="1">
    <location>
        <begin position="1"/>
        <end position="78"/>
    </location>
</feature>
<dbReference type="AlphaFoldDB" id="A0A3S5C8H6"/>
<reference evidence="2" key="1">
    <citation type="submission" date="2018-11" db="EMBL/GenBank/DDBJ databases">
        <authorList>
            <consortium name="Pathogen Informatics"/>
        </authorList>
    </citation>
    <scope>NUCLEOTIDE SEQUENCE</scope>
</reference>
<proteinExistence type="predicted"/>
<feature type="compositionally biased region" description="Basic and acidic residues" evidence="1">
    <location>
        <begin position="14"/>
        <end position="28"/>
    </location>
</feature>
<evidence type="ECO:0000313" key="2">
    <source>
        <dbReference type="EMBL" id="VEL42233.1"/>
    </source>
</evidence>
<keyword evidence="3" id="KW-1185">Reference proteome</keyword>
<evidence type="ECO:0000256" key="1">
    <source>
        <dbReference type="SAM" id="MobiDB-lite"/>
    </source>
</evidence>
<evidence type="ECO:0000313" key="3">
    <source>
        <dbReference type="Proteomes" id="UP000784294"/>
    </source>
</evidence>
<gene>
    <name evidence="2" type="ORF">PXEA_LOCUS35673</name>
</gene>
<feature type="compositionally biased region" description="Low complexity" evidence="1">
    <location>
        <begin position="32"/>
        <end position="52"/>
    </location>
</feature>
<sequence>MAYMHMHKHTHTHTHTDTETTLNDEGRRTPGQQTSESRRMTSTSTQLSTGTLPPGRRGSALLEGSCSAWQKWSQKGPG</sequence>
<accession>A0A3S5C8H6</accession>
<name>A0A3S5C8H6_9PLAT</name>
<comment type="caution">
    <text evidence="2">The sequence shown here is derived from an EMBL/GenBank/DDBJ whole genome shotgun (WGS) entry which is preliminary data.</text>
</comment>
<dbReference type="Proteomes" id="UP000784294">
    <property type="component" value="Unassembled WGS sequence"/>
</dbReference>
<dbReference type="EMBL" id="CAAALY010273294">
    <property type="protein sequence ID" value="VEL42233.1"/>
    <property type="molecule type" value="Genomic_DNA"/>
</dbReference>
<organism evidence="2 3">
    <name type="scientific">Protopolystoma xenopodis</name>
    <dbReference type="NCBI Taxonomy" id="117903"/>
    <lineage>
        <taxon>Eukaryota</taxon>
        <taxon>Metazoa</taxon>
        <taxon>Spiralia</taxon>
        <taxon>Lophotrochozoa</taxon>
        <taxon>Platyhelminthes</taxon>
        <taxon>Monogenea</taxon>
        <taxon>Polyopisthocotylea</taxon>
        <taxon>Polystomatidea</taxon>
        <taxon>Polystomatidae</taxon>
        <taxon>Protopolystoma</taxon>
    </lineage>
</organism>
<feature type="compositionally biased region" description="Basic residues" evidence="1">
    <location>
        <begin position="1"/>
        <end position="13"/>
    </location>
</feature>
<protein>
    <submittedName>
        <fullName evidence="2">Uncharacterized protein</fullName>
    </submittedName>
</protein>